<feature type="domain" description="Orotidine 5'-phosphate decarboxylase" evidence="8">
    <location>
        <begin position="16"/>
        <end position="255"/>
    </location>
</feature>
<evidence type="ECO:0000256" key="6">
    <source>
        <dbReference type="ARBA" id="ARBA00049157"/>
    </source>
</evidence>
<evidence type="ECO:0000256" key="4">
    <source>
        <dbReference type="ARBA" id="ARBA00022975"/>
    </source>
</evidence>
<evidence type="ECO:0000313" key="9">
    <source>
        <dbReference type="EMBL" id="SJZ77524.1"/>
    </source>
</evidence>
<dbReference type="GO" id="GO:0006207">
    <property type="term" value="P:'de novo' pyrimidine nucleobase biosynthetic process"/>
    <property type="evidence" value="ECO:0007669"/>
    <property type="project" value="InterPro"/>
</dbReference>
<dbReference type="NCBIfam" id="TIGR02127">
    <property type="entry name" value="pyrF_sub2"/>
    <property type="match status" value="1"/>
</dbReference>
<dbReference type="CDD" id="cd04725">
    <property type="entry name" value="OMP_decarboxylase_like"/>
    <property type="match status" value="1"/>
</dbReference>
<evidence type="ECO:0000256" key="5">
    <source>
        <dbReference type="ARBA" id="ARBA00023239"/>
    </source>
</evidence>
<dbReference type="STRING" id="29524.SAMN02745171_01088"/>
<dbReference type="OrthoDB" id="9808470at2"/>
<keyword evidence="5 7" id="KW-0456">Lyase</keyword>
<protein>
    <recommendedName>
        <fullName evidence="7">Orotidine 5'-phosphate decarboxylase</fullName>
        <ecNumber evidence="7">4.1.1.23</ecNumber>
    </recommendedName>
    <alternativeName>
        <fullName evidence="7">OMP decarboxylase</fullName>
        <shortName evidence="7">OMPDCase</shortName>
        <shortName evidence="7">OMPdecase</shortName>
    </alternativeName>
</protein>
<dbReference type="HAMAP" id="MF_01215">
    <property type="entry name" value="OMPdecase_type2"/>
    <property type="match status" value="1"/>
</dbReference>
<dbReference type="Gene3D" id="3.20.20.70">
    <property type="entry name" value="Aldolase class I"/>
    <property type="match status" value="1"/>
</dbReference>
<sequence>MTKQELIDNIKRKRSFLCIGLDTDVRKIPECLMQEENPILAFNQAIIDATAEYCVAYKPNVAFYESMGAFGIQALSSTITYIKEKYPDQLIIADAKRGDIGNTGTQYARAFFDYFKADAITLAPYMGVDSVKPFLEYSDKWVVLLALTSNAGAKDFQLQRMEDGKYLFEKVLLESTNWADDEQLMYVVGATQTEYLKCVRSIVPNHFLLVPGIGAQGGDFDQLVHDAMNNQCGLLVNSSRGIIYADSSEHFASAAAHEAENLKRKMEIALINKGII</sequence>
<evidence type="ECO:0000256" key="1">
    <source>
        <dbReference type="ARBA" id="ARBA00004861"/>
    </source>
</evidence>
<dbReference type="GO" id="GO:0044205">
    <property type="term" value="P:'de novo' UMP biosynthetic process"/>
    <property type="evidence" value="ECO:0007669"/>
    <property type="project" value="UniProtKB-UniRule"/>
</dbReference>
<comment type="pathway">
    <text evidence="1 7">Pyrimidine metabolism; UMP biosynthesis via de novo pathway; UMP from orotate: step 2/2.</text>
</comment>
<gene>
    <name evidence="7" type="primary">pyrF</name>
    <name evidence="9" type="ORF">SAMN02745171_01088</name>
</gene>
<dbReference type="Pfam" id="PF00215">
    <property type="entry name" value="OMPdecase"/>
    <property type="match status" value="1"/>
</dbReference>
<dbReference type="InterPro" id="IPR011060">
    <property type="entry name" value="RibuloseP-bd_barrel"/>
</dbReference>
<accession>A0A1T4NE68</accession>
<dbReference type="RefSeq" id="WP_078737006.1">
    <property type="nucleotide sequence ID" value="NZ_FUXE01000010.1"/>
</dbReference>
<dbReference type="InterPro" id="IPR011995">
    <property type="entry name" value="OMPdecase_type-2"/>
</dbReference>
<dbReference type="EC" id="4.1.1.23" evidence="7"/>
<dbReference type="EMBL" id="FUXE01000010">
    <property type="protein sequence ID" value="SJZ77524.1"/>
    <property type="molecule type" value="Genomic_DNA"/>
</dbReference>
<dbReference type="FunFam" id="3.20.20.70:FF:000157">
    <property type="entry name" value="Orotidine 5'-phosphate decarboxylase"/>
    <property type="match status" value="1"/>
</dbReference>
<organism evidence="9 10">
    <name type="scientific">Porphyromonas circumdentaria</name>
    <dbReference type="NCBI Taxonomy" id="29524"/>
    <lineage>
        <taxon>Bacteria</taxon>
        <taxon>Pseudomonadati</taxon>
        <taxon>Bacteroidota</taxon>
        <taxon>Bacteroidia</taxon>
        <taxon>Bacteroidales</taxon>
        <taxon>Porphyromonadaceae</taxon>
        <taxon>Porphyromonas</taxon>
    </lineage>
</organism>
<dbReference type="InterPro" id="IPR013785">
    <property type="entry name" value="Aldolase_TIM"/>
</dbReference>
<dbReference type="SMART" id="SM00934">
    <property type="entry name" value="OMPdecase"/>
    <property type="match status" value="1"/>
</dbReference>
<dbReference type="Proteomes" id="UP000190121">
    <property type="component" value="Unassembled WGS sequence"/>
</dbReference>
<dbReference type="PANTHER" id="PTHR43375">
    <property type="entry name" value="OROTIDINE 5'-PHOSPHATE DECARBOXYLASE"/>
    <property type="match status" value="1"/>
</dbReference>
<dbReference type="InterPro" id="IPR001754">
    <property type="entry name" value="OMPdeCOase_dom"/>
</dbReference>
<keyword evidence="3 7" id="KW-0210">Decarboxylase</keyword>
<dbReference type="SUPFAM" id="SSF51366">
    <property type="entry name" value="Ribulose-phoshate binding barrel"/>
    <property type="match status" value="1"/>
</dbReference>
<dbReference type="GO" id="GO:0004590">
    <property type="term" value="F:orotidine-5'-phosphate decarboxylase activity"/>
    <property type="evidence" value="ECO:0007669"/>
    <property type="project" value="UniProtKB-UniRule"/>
</dbReference>
<feature type="active site" description="Proton donor" evidence="7">
    <location>
        <position position="96"/>
    </location>
</feature>
<evidence type="ECO:0000256" key="7">
    <source>
        <dbReference type="HAMAP-Rule" id="MF_01215"/>
    </source>
</evidence>
<evidence type="ECO:0000313" key="10">
    <source>
        <dbReference type="Proteomes" id="UP000190121"/>
    </source>
</evidence>
<proteinExistence type="inferred from homology"/>
<keyword evidence="4 7" id="KW-0665">Pyrimidine biosynthesis</keyword>
<evidence type="ECO:0000256" key="3">
    <source>
        <dbReference type="ARBA" id="ARBA00022793"/>
    </source>
</evidence>
<dbReference type="UniPathway" id="UPA00070">
    <property type="reaction ID" value="UER00120"/>
</dbReference>
<evidence type="ECO:0000256" key="2">
    <source>
        <dbReference type="ARBA" id="ARBA00008847"/>
    </source>
</evidence>
<comment type="similarity">
    <text evidence="2 7">Belongs to the OMP decarboxylase family. Type 2 subfamily.</text>
</comment>
<reference evidence="10" key="1">
    <citation type="submission" date="2017-02" db="EMBL/GenBank/DDBJ databases">
        <authorList>
            <person name="Varghese N."/>
            <person name="Submissions S."/>
        </authorList>
    </citation>
    <scope>NUCLEOTIDE SEQUENCE [LARGE SCALE GENOMIC DNA]</scope>
    <source>
        <strain evidence="10">ATCC 51356</strain>
    </source>
</reference>
<keyword evidence="10" id="KW-1185">Reference proteome</keyword>
<name>A0A1T4NE68_9PORP</name>
<dbReference type="PANTHER" id="PTHR43375:SF1">
    <property type="entry name" value="OROTIDINE 5'-PHOSPHATE DECARBOXYLASE"/>
    <property type="match status" value="1"/>
</dbReference>
<dbReference type="AlphaFoldDB" id="A0A1T4NE68"/>
<comment type="catalytic activity">
    <reaction evidence="6 7">
        <text>orotidine 5'-phosphate + H(+) = UMP + CO2</text>
        <dbReference type="Rhea" id="RHEA:11596"/>
        <dbReference type="ChEBI" id="CHEBI:15378"/>
        <dbReference type="ChEBI" id="CHEBI:16526"/>
        <dbReference type="ChEBI" id="CHEBI:57538"/>
        <dbReference type="ChEBI" id="CHEBI:57865"/>
        <dbReference type="EC" id="4.1.1.23"/>
    </reaction>
</comment>
<evidence type="ECO:0000259" key="8">
    <source>
        <dbReference type="SMART" id="SM00934"/>
    </source>
</evidence>